<accession>A0ABW2MUL8</accession>
<name>A0ABW2MUL8_9FLAO</name>
<evidence type="ECO:0000313" key="3">
    <source>
        <dbReference type="Proteomes" id="UP001596415"/>
    </source>
</evidence>
<dbReference type="Pfam" id="PF13899">
    <property type="entry name" value="Thioredoxin_7"/>
    <property type="match status" value="1"/>
</dbReference>
<reference evidence="3" key="1">
    <citation type="journal article" date="2019" name="Int. J. Syst. Evol. Microbiol.">
        <title>The Global Catalogue of Microorganisms (GCM) 10K type strain sequencing project: providing services to taxonomists for standard genome sequencing and annotation.</title>
        <authorList>
            <consortium name="The Broad Institute Genomics Platform"/>
            <consortium name="The Broad Institute Genome Sequencing Center for Infectious Disease"/>
            <person name="Wu L."/>
            <person name="Ma J."/>
        </authorList>
    </citation>
    <scope>NUCLEOTIDE SEQUENCE [LARGE SCALE GENOMIC DNA]</scope>
    <source>
        <strain evidence="3">CGMCC 1.16306</strain>
    </source>
</reference>
<dbReference type="RefSeq" id="WP_380217452.1">
    <property type="nucleotide sequence ID" value="NZ_JBHTBN010000003.1"/>
</dbReference>
<dbReference type="NCBIfam" id="NF041383">
    <property type="entry name" value="Trx_VPGUxxT_two"/>
    <property type="match status" value="1"/>
</dbReference>
<keyword evidence="3" id="KW-1185">Reference proteome</keyword>
<feature type="signal peptide" evidence="1">
    <location>
        <begin position="1"/>
        <end position="23"/>
    </location>
</feature>
<protein>
    <submittedName>
        <fullName evidence="2">VPGUxxT family thioredoxin-like (Seleno)protein, type 2</fullName>
    </submittedName>
</protein>
<keyword evidence="1" id="KW-0732">Signal</keyword>
<dbReference type="Gene3D" id="3.40.30.10">
    <property type="entry name" value="Glutaredoxin"/>
    <property type="match status" value="1"/>
</dbReference>
<dbReference type="Proteomes" id="UP001596415">
    <property type="component" value="Unassembled WGS sequence"/>
</dbReference>
<sequence>MNFKLLKNIFPFIFCITILSATAQQKTNPKDQDEELGKVAWLRDYDAAIQLSAKHNKPILILFQEVPGCATCRNYGHNVLSNPLMTEAIENEFIPLAIFNNKGGNDAKILKKYNEPSWNNPVVRIVDQNGDNLVRRVASDYSAKGLFDAMVTSLKKYGNEIPEYMQILGKELSAVNNQKEAYYSMYCFWTGEKQLGSNEGVLNTEAGFMKGREVVKVTYNPEIIADQMLTSFAKQNNMSPINKDSSYRASKKDEDYYLQHSNFKYLPLSPLQRTKINSALGSRQNAEKYLSPKQLKWLTSLRTSEKKVRFDKEFNEAWASVE</sequence>
<gene>
    <name evidence="2" type="ORF">ACFQO1_07910</name>
</gene>
<evidence type="ECO:0000313" key="2">
    <source>
        <dbReference type="EMBL" id="MFC7357608.1"/>
    </source>
</evidence>
<comment type="caution">
    <text evidence="2">The sequence shown here is derived from an EMBL/GenBank/DDBJ whole genome shotgun (WGS) entry which is preliminary data.</text>
</comment>
<dbReference type="InterPro" id="IPR036509">
    <property type="entry name" value="Met_Sox_Rdtase_MsrA_sf"/>
</dbReference>
<dbReference type="EMBL" id="JBHTBN010000003">
    <property type="protein sequence ID" value="MFC7357608.1"/>
    <property type="molecule type" value="Genomic_DNA"/>
</dbReference>
<feature type="chain" id="PRO_5046832783" evidence="1">
    <location>
        <begin position="24"/>
        <end position="322"/>
    </location>
</feature>
<evidence type="ECO:0000256" key="1">
    <source>
        <dbReference type="SAM" id="SignalP"/>
    </source>
</evidence>
<dbReference type="SUPFAM" id="SSF55068">
    <property type="entry name" value="Peptide methionine sulfoxide reductase"/>
    <property type="match status" value="1"/>
</dbReference>
<dbReference type="SUPFAM" id="SSF52833">
    <property type="entry name" value="Thioredoxin-like"/>
    <property type="match status" value="1"/>
</dbReference>
<dbReference type="InterPro" id="IPR036249">
    <property type="entry name" value="Thioredoxin-like_sf"/>
</dbReference>
<proteinExistence type="predicted"/>
<organism evidence="2 3">
    <name type="scientific">Jejudonia soesokkakensis</name>
    <dbReference type="NCBI Taxonomy" id="1323432"/>
    <lineage>
        <taxon>Bacteria</taxon>
        <taxon>Pseudomonadati</taxon>
        <taxon>Bacteroidota</taxon>
        <taxon>Flavobacteriia</taxon>
        <taxon>Flavobacteriales</taxon>
        <taxon>Flavobacteriaceae</taxon>
        <taxon>Jejudonia</taxon>
    </lineage>
</organism>
<dbReference type="Gene3D" id="3.30.1060.10">
    <property type="entry name" value="Peptide methionine sulphoxide reductase MsrA"/>
    <property type="match status" value="1"/>
</dbReference>